<dbReference type="CDD" id="cd12263">
    <property type="entry name" value="RRM_ABT1_like"/>
    <property type="match status" value="1"/>
</dbReference>
<dbReference type="GO" id="GO:0000447">
    <property type="term" value="P:endonucleolytic cleavage in ITS1 to separate SSU-rRNA from 5.8S rRNA and LSU-rRNA from tricistronic rRNA transcript (SSU-rRNA, 5.8S rRNA, LSU-rRNA)"/>
    <property type="evidence" value="ECO:0007669"/>
    <property type="project" value="TreeGrafter"/>
</dbReference>
<dbReference type="InterPro" id="IPR012677">
    <property type="entry name" value="Nucleotide-bd_a/b_plait_sf"/>
</dbReference>
<dbReference type="PANTHER" id="PTHR12311:SF7">
    <property type="entry name" value="ACTIVATOR OF BASAL TRANSCRIPTION 1"/>
    <property type="match status" value="1"/>
</dbReference>
<feature type="compositionally biased region" description="Polar residues" evidence="7">
    <location>
        <begin position="422"/>
        <end position="437"/>
    </location>
</feature>
<reference evidence="8" key="1">
    <citation type="submission" date="2021-03" db="EMBL/GenBank/DDBJ databases">
        <authorList>
            <person name="Tagirdzhanova G."/>
        </authorList>
    </citation>
    <scope>NUCLEOTIDE SEQUENCE</scope>
</reference>
<dbReference type="PANTHER" id="PTHR12311">
    <property type="entry name" value="ACTIVATOR OF BASAL TRANSCRIPTION 1"/>
    <property type="match status" value="1"/>
</dbReference>
<evidence type="ECO:0000256" key="2">
    <source>
        <dbReference type="ARBA" id="ARBA00005819"/>
    </source>
</evidence>
<keyword evidence="4" id="KW-0539">Nucleus</keyword>
<comment type="subcellular location">
    <subcellularLocation>
        <location evidence="1">Nucleus</location>
        <location evidence="1">Nucleolus</location>
    </subcellularLocation>
</comment>
<evidence type="ECO:0000313" key="9">
    <source>
        <dbReference type="Proteomes" id="UP000664521"/>
    </source>
</evidence>
<comment type="function">
    <text evidence="5">Involved in the small subunit (SSU) processome assembly and function, and in the 18S rRNA synthesis. Required for the early cleavages at sites A0, A1 and A2.</text>
</comment>
<feature type="compositionally biased region" description="Basic and acidic residues" evidence="7">
    <location>
        <begin position="1050"/>
        <end position="1087"/>
    </location>
</feature>
<evidence type="ECO:0000313" key="8">
    <source>
        <dbReference type="EMBL" id="CAF9917112.1"/>
    </source>
</evidence>
<feature type="compositionally biased region" description="Polar residues" evidence="7">
    <location>
        <begin position="262"/>
        <end position="273"/>
    </location>
</feature>
<accession>A0A8H3F2B8</accession>
<keyword evidence="9" id="KW-1185">Reference proteome</keyword>
<feature type="region of interest" description="Disordered" evidence="7">
    <location>
        <begin position="603"/>
        <end position="654"/>
    </location>
</feature>
<comment type="similarity">
    <text evidence="2">Belongs to the ESF2/ABP1 family.</text>
</comment>
<feature type="region of interest" description="Disordered" evidence="7">
    <location>
        <begin position="362"/>
        <end position="472"/>
    </location>
</feature>
<evidence type="ECO:0000256" key="7">
    <source>
        <dbReference type="SAM" id="MobiDB-lite"/>
    </source>
</evidence>
<keyword evidence="3" id="KW-0694">RNA-binding</keyword>
<feature type="compositionally biased region" description="Basic and acidic residues" evidence="7">
    <location>
        <begin position="1651"/>
        <end position="1667"/>
    </location>
</feature>
<dbReference type="InterPro" id="IPR035979">
    <property type="entry name" value="RBD_domain_sf"/>
</dbReference>
<dbReference type="InterPro" id="IPR034353">
    <property type="entry name" value="ABT1/ESF2_RRM"/>
</dbReference>
<evidence type="ECO:0000256" key="3">
    <source>
        <dbReference type="ARBA" id="ARBA00022884"/>
    </source>
</evidence>
<feature type="region of interest" description="Disordered" evidence="7">
    <location>
        <begin position="488"/>
        <end position="510"/>
    </location>
</feature>
<dbReference type="GO" id="GO:0005730">
    <property type="term" value="C:nucleolus"/>
    <property type="evidence" value="ECO:0007669"/>
    <property type="project" value="UniProtKB-SubCell"/>
</dbReference>
<feature type="compositionally biased region" description="Basic and acidic residues" evidence="7">
    <location>
        <begin position="488"/>
        <end position="500"/>
    </location>
</feature>
<feature type="region of interest" description="Disordered" evidence="7">
    <location>
        <begin position="1131"/>
        <end position="1181"/>
    </location>
</feature>
<dbReference type="Proteomes" id="UP000664521">
    <property type="component" value="Unassembled WGS sequence"/>
</dbReference>
<dbReference type="Gene3D" id="3.30.70.330">
    <property type="match status" value="1"/>
</dbReference>
<name>A0A8H3F2B8_9LECA</name>
<evidence type="ECO:0000256" key="1">
    <source>
        <dbReference type="ARBA" id="ARBA00004604"/>
    </source>
</evidence>
<feature type="region of interest" description="Disordered" evidence="7">
    <location>
        <begin position="1390"/>
        <end position="1495"/>
    </location>
</feature>
<dbReference type="GO" id="GO:0034462">
    <property type="term" value="P:small-subunit processome assembly"/>
    <property type="evidence" value="ECO:0007669"/>
    <property type="project" value="TreeGrafter"/>
</dbReference>
<feature type="compositionally biased region" description="Polar residues" evidence="7">
    <location>
        <begin position="311"/>
        <end position="329"/>
    </location>
</feature>
<protein>
    <recommendedName>
        <fullName evidence="6">18S rRNA factor 2</fullName>
    </recommendedName>
</protein>
<proteinExistence type="inferred from homology"/>
<feature type="region of interest" description="Disordered" evidence="7">
    <location>
        <begin position="1002"/>
        <end position="1094"/>
    </location>
</feature>
<dbReference type="SUPFAM" id="SSF54928">
    <property type="entry name" value="RNA-binding domain, RBD"/>
    <property type="match status" value="1"/>
</dbReference>
<evidence type="ECO:0000256" key="6">
    <source>
        <dbReference type="ARBA" id="ARBA00032634"/>
    </source>
</evidence>
<dbReference type="GO" id="GO:0000472">
    <property type="term" value="P:endonucleolytic cleavage to generate mature 5'-end of SSU-rRNA from (SSU-rRNA, 5.8S rRNA, LSU-rRNA)"/>
    <property type="evidence" value="ECO:0007669"/>
    <property type="project" value="TreeGrafter"/>
</dbReference>
<dbReference type="InterPro" id="IPR039119">
    <property type="entry name" value="ABT1/Esf2"/>
</dbReference>
<feature type="region of interest" description="Disordered" evidence="7">
    <location>
        <begin position="1651"/>
        <end position="1676"/>
    </location>
</feature>
<organism evidence="8 9">
    <name type="scientific">Heterodermia speciosa</name>
    <dbReference type="NCBI Taxonomy" id="116794"/>
    <lineage>
        <taxon>Eukaryota</taxon>
        <taxon>Fungi</taxon>
        <taxon>Dikarya</taxon>
        <taxon>Ascomycota</taxon>
        <taxon>Pezizomycotina</taxon>
        <taxon>Lecanoromycetes</taxon>
        <taxon>OSLEUM clade</taxon>
        <taxon>Lecanoromycetidae</taxon>
        <taxon>Caliciales</taxon>
        <taxon>Physciaceae</taxon>
        <taxon>Heterodermia</taxon>
    </lineage>
</organism>
<feature type="region of interest" description="Disordered" evidence="7">
    <location>
        <begin position="934"/>
        <end position="955"/>
    </location>
</feature>
<dbReference type="GO" id="GO:0000480">
    <property type="term" value="P:endonucleolytic cleavage in 5'-ETS of tricistronic rRNA transcript (SSU-rRNA, 5.8S rRNA, LSU-rRNA)"/>
    <property type="evidence" value="ECO:0007669"/>
    <property type="project" value="TreeGrafter"/>
</dbReference>
<feature type="region of interest" description="Disordered" evidence="7">
    <location>
        <begin position="262"/>
        <end position="346"/>
    </location>
</feature>
<dbReference type="GO" id="GO:0003723">
    <property type="term" value="F:RNA binding"/>
    <property type="evidence" value="ECO:0007669"/>
    <property type="project" value="UniProtKB-KW"/>
</dbReference>
<feature type="compositionally biased region" description="Basic and acidic residues" evidence="7">
    <location>
        <begin position="1139"/>
        <end position="1153"/>
    </location>
</feature>
<feature type="region of interest" description="Disordered" evidence="7">
    <location>
        <begin position="1259"/>
        <end position="1278"/>
    </location>
</feature>
<dbReference type="OrthoDB" id="287393at2759"/>
<sequence length="1714" mass="188026">MLSDWLPFFKKTLWCQADGCRLIPYISPDAQCIVTSDFMPCPDGDKTNFIVSAELRNPDGFAHVHAWFVVPGLLADRGWESYYPFLIPQALPMFPLGVYCAYLKSVNRDAFPFIAILDDLLRERHFKDITQIDTGLEAYITPPHHKQVSESISTRAPRSFSLPLPTISENSHNLNPTLNAPDPEKVPGVHISNTAIEYIDQALPSQDINNMPATVQAVQPGQQTTVSAPKSWAGVAAGSFQSIVDPPQVEASAKVAAPVETNTAVPFQRQPNGNQLRKAKRQRKAGAGANANKEVPGVIAAGTDSKEVQRQKSTSPVEDRSGTSSTGQEHTPDTPLSPVGAGMTEPKEMPIDKVLDAHWPALSPSKLPINNSKHTTVIKLPGTDGYEAPMEKSTPQDSVKVEDELPQSSAQPSLQVDPELPQPSTQNLEQVDSTPLQADSAEVKPKTKGQKKNERRRNAKQAKKLKEEEEAAVLSSATVSALAEKIETKPETMDQLDQQKKTPAINKPGKVANIVSKNPLVVKANPSAVKAVPVKAKSPLEFGSVPSSSFDPVLSEKPQELKWDVLHEEEPINAQHLQLPVFAISNNTLPTGNTEEEIQNPLIESMSTDPPPPSGLLTIPPDVKDSNQSAPKQGLVTSSSPSKNLSPPAAKEGLFPLHTECNGLNVPGPSQSLASLTPEPETLSLVDQSPKDSSMDTPFVPLEDISDSTAEKVAKVTPDDLLMMTGEVAPEEIPVGGAAHDSEVILQDPSEGSSMDVTDVILDGPRNLIEHTIESNAPQSSSDSDPAQSASQMASISGWWKDLYEYISDMTEWKFYGSEFETQVGVAGPYHVFQLLACHKEFDQNCEFNWEIPHLWGEPYPLHLQSFPTPLFFVEFGREISEILDEDTDIPRASDVGTEAEGSRVTVEVNDAGDDDSSVITNSQMIAEDLQSENDIPGAISNIPQLSRAESRSPPAKNPYYMENSVPAVPHKYNIRDNVYFFLEDGVYNTVGNHDNSQLSLAESKSAPVEEQRNVDDATPLLPPEDDVSDAIEKSDNPQVSTAESGSPLVEEHHNAKEAKTHVPHEYKGDSDHGKGDACSEHEKNDNVDSTLPHVPQVVKIQENVDNPYYGPYDIMKNVYFYMQKEDDVPDRAVIPNSDRPKDGTNSERESCEKNSPTGDSVESLDESHIESDPQGGTVVIDSNDLEGQEQLRSAIWDSRNAPTRLNHSYNVSSVTIGTSSGVNELKSVPSVKSLGTAEERNDITKSSTNAEIVKAHSENVAPSAPVEIPQEDPSRQKEDANDFVHTTGSTALWVSKRGLEVAKAATIVALIPADLAIQATISSFKVTKTTFLVGRWACVRFGPRWFPFEDTARNPSDFPPPENLTYFLAHHQQILKAMATRKRNEYLDIGSSDDEDASGYDSEAAQETKGGRATAGPTRSSKRRRLHSNSNSNSGSESESDNLTPTPDAAPSTDSPAKPSNDPKQPPRSPPPSAEPSPSTPSNLPRPHPLNPKSLLATNTRAQNRGVIYLSRIPPFMRPSTVRHLLSPHGTITRLFLTPEPHTSYTSRKKSGGNKKRSFIDGWLEFSRKKDAKICAEAINGQIVGGKKGGWYRDDVWNAKYLRGFGWEDLMEGVRREEREREEKIRVGVRLEGKERREFLRGVERGKVEEGKRRKREAREARKGKGEEEEQLEVKPAVRHGVERIFKQNEISGRREKGAAQSDEVKRVLSKIF</sequence>
<evidence type="ECO:0000256" key="5">
    <source>
        <dbReference type="ARBA" id="ARBA00025024"/>
    </source>
</evidence>
<feature type="compositionally biased region" description="Polar residues" evidence="7">
    <location>
        <begin position="626"/>
        <end position="645"/>
    </location>
</feature>
<gene>
    <name evidence="8" type="primary">ESF2</name>
    <name evidence="8" type="ORF">HETSPECPRED_003135</name>
</gene>
<feature type="compositionally biased region" description="Low complexity" evidence="7">
    <location>
        <begin position="1429"/>
        <end position="1438"/>
    </location>
</feature>
<feature type="compositionally biased region" description="Pro residues" evidence="7">
    <location>
        <begin position="1465"/>
        <end position="1491"/>
    </location>
</feature>
<feature type="compositionally biased region" description="Basic residues" evidence="7">
    <location>
        <begin position="446"/>
        <end position="463"/>
    </location>
</feature>
<evidence type="ECO:0000256" key="4">
    <source>
        <dbReference type="ARBA" id="ARBA00023242"/>
    </source>
</evidence>
<comment type="caution">
    <text evidence="8">The sequence shown here is derived from an EMBL/GenBank/DDBJ whole genome shotgun (WGS) entry which is preliminary data.</text>
</comment>
<dbReference type="EMBL" id="CAJPDS010000019">
    <property type="protein sequence ID" value="CAF9917112.1"/>
    <property type="molecule type" value="Genomic_DNA"/>
</dbReference>